<dbReference type="GO" id="GO:0000271">
    <property type="term" value="P:polysaccharide biosynthetic process"/>
    <property type="evidence" value="ECO:0007669"/>
    <property type="project" value="InterPro"/>
</dbReference>
<evidence type="ECO:0000256" key="8">
    <source>
        <dbReference type="RuleBase" id="RU004190"/>
    </source>
</evidence>
<dbReference type="CDD" id="cd02509">
    <property type="entry name" value="GDP-M1P_Guanylyltransferase"/>
    <property type="match status" value="1"/>
</dbReference>
<dbReference type="RefSeq" id="WP_366923784.1">
    <property type="nucleotide sequence ID" value="NZ_CP121694.1"/>
</dbReference>
<evidence type="ECO:0000259" key="11">
    <source>
        <dbReference type="Pfam" id="PF22640"/>
    </source>
</evidence>
<evidence type="ECO:0000313" key="12">
    <source>
        <dbReference type="EMBL" id="WRO20907.1"/>
    </source>
</evidence>
<keyword evidence="13" id="KW-1185">Reference proteome</keyword>
<dbReference type="Pfam" id="PF00483">
    <property type="entry name" value="NTP_transferase"/>
    <property type="match status" value="1"/>
</dbReference>
<evidence type="ECO:0000256" key="4">
    <source>
        <dbReference type="ARBA" id="ARBA00022695"/>
    </source>
</evidence>
<sequence length="459" mass="52393">MKVIILAGGSGTRLWPLSRDRYPKQFIKLQGKEESLFQETFIRSLLLADIDDIFVVTNEKYKFLVMGEVEELGYDYKENNILVEPEAKNTLPAIYAGVHEITKKGHDSVLVFPSDHKIAEGSRFAGLSWASEELTKDYLITFGIKPDGPNTGYGYISPGEAKGNGYVVKEFKEKPNYDTAVEYIKKGYYWNSGIFLFDSKLFTEEVKIYASEVFDAFESSSDLEGAFSKIQTKISIDCGIMEKSSRVAVVPAEIGWNDLGSFDSLYEVLEKNSSNNITNQNNILLDTTNTFVHSQVGKLVATVNVDDLIIIDNRDALLICKKGESQKVKEIVDILKEQQDSRTEYHVQDYRPWGHYKVLEEEKDSFKIKRITVNQGKRVSYQLHHHRSEHWIVVKGMAKVTIDDDVKFVRPGESIFVKAGQKHRLENPGKFPLKIIEVQMGDYLEEDDIIRFDDDYGRE</sequence>
<organism evidence="12 13">
    <name type="scientific">Metallumcola ferriviriculae</name>
    <dbReference type="NCBI Taxonomy" id="3039180"/>
    <lineage>
        <taxon>Bacteria</taxon>
        <taxon>Bacillati</taxon>
        <taxon>Bacillota</taxon>
        <taxon>Clostridia</taxon>
        <taxon>Neomoorellales</taxon>
        <taxon>Desulfitibacteraceae</taxon>
        <taxon>Metallumcola</taxon>
    </lineage>
</organism>
<keyword evidence="6" id="KW-0342">GTP-binding</keyword>
<evidence type="ECO:0000256" key="2">
    <source>
        <dbReference type="ARBA" id="ARBA00012387"/>
    </source>
</evidence>
<dbReference type="InterPro" id="IPR049577">
    <property type="entry name" value="GMPP_N"/>
</dbReference>
<dbReference type="Pfam" id="PF22640">
    <property type="entry name" value="ManC_GMP_beta-helix"/>
    <property type="match status" value="1"/>
</dbReference>
<dbReference type="PANTHER" id="PTHR46390:SF1">
    <property type="entry name" value="MANNOSE-1-PHOSPHATE GUANYLYLTRANSFERASE"/>
    <property type="match status" value="1"/>
</dbReference>
<proteinExistence type="inferred from homology"/>
<dbReference type="Gene3D" id="2.60.120.10">
    <property type="entry name" value="Jelly Rolls"/>
    <property type="match status" value="1"/>
</dbReference>
<dbReference type="InterPro" id="IPR011051">
    <property type="entry name" value="RmlC_Cupin_sf"/>
</dbReference>
<dbReference type="Gene3D" id="3.90.550.10">
    <property type="entry name" value="Spore Coat Polysaccharide Biosynthesis Protein SpsA, Chain A"/>
    <property type="match status" value="1"/>
</dbReference>
<dbReference type="Pfam" id="PF01050">
    <property type="entry name" value="MannoseP_isomer"/>
    <property type="match status" value="1"/>
</dbReference>
<evidence type="ECO:0000256" key="6">
    <source>
        <dbReference type="ARBA" id="ARBA00023134"/>
    </source>
</evidence>
<dbReference type="InterPro" id="IPR001538">
    <property type="entry name" value="Man6P_isomerase-2_C"/>
</dbReference>
<dbReference type="SUPFAM" id="SSF53448">
    <property type="entry name" value="Nucleotide-diphospho-sugar transferases"/>
    <property type="match status" value="1"/>
</dbReference>
<keyword evidence="12" id="KW-0413">Isomerase</keyword>
<feature type="domain" description="Mannose-6-phosphate isomerase type II C-terminal" evidence="10">
    <location>
        <begin position="339"/>
        <end position="454"/>
    </location>
</feature>
<dbReference type="SUPFAM" id="SSF51182">
    <property type="entry name" value="RmlC-like cupins"/>
    <property type="match status" value="1"/>
</dbReference>
<dbReference type="InterPro" id="IPR054566">
    <property type="entry name" value="ManC/GMP-like_b-helix"/>
</dbReference>
<dbReference type="GO" id="GO:0009298">
    <property type="term" value="P:GDP-mannose biosynthetic process"/>
    <property type="evidence" value="ECO:0007669"/>
    <property type="project" value="TreeGrafter"/>
</dbReference>
<feature type="domain" description="Nucleotidyl transferase" evidence="9">
    <location>
        <begin position="2"/>
        <end position="271"/>
    </location>
</feature>
<keyword evidence="4 12" id="KW-0548">Nucleotidyltransferase</keyword>
<evidence type="ECO:0000256" key="3">
    <source>
        <dbReference type="ARBA" id="ARBA00022679"/>
    </source>
</evidence>
<dbReference type="InterPro" id="IPR006375">
    <property type="entry name" value="Man1P_GuaTrfase/Man6P_Isoase"/>
</dbReference>
<name>A0AAU0UK53_9FIRM</name>
<evidence type="ECO:0000256" key="7">
    <source>
        <dbReference type="ARBA" id="ARBA00047343"/>
    </source>
</evidence>
<accession>A0AAU0UK53</accession>
<dbReference type="InterPro" id="IPR014710">
    <property type="entry name" value="RmlC-like_jellyroll"/>
</dbReference>
<gene>
    <name evidence="12" type="ORF">MFMK1_000697</name>
</gene>
<reference evidence="12 13" key="1">
    <citation type="submission" date="2023-04" db="EMBL/GenBank/DDBJ databases">
        <authorList>
            <person name="Hsu D."/>
        </authorList>
    </citation>
    <scope>NUCLEOTIDE SEQUENCE [LARGE SCALE GENOMIC DNA]</scope>
    <source>
        <strain evidence="12 13">MK1</strain>
    </source>
</reference>
<keyword evidence="5" id="KW-0547">Nucleotide-binding</keyword>
<feature type="domain" description="MannoseP isomerase/GMP-like beta-helix" evidence="11">
    <location>
        <begin position="281"/>
        <end position="334"/>
    </location>
</feature>
<evidence type="ECO:0000256" key="1">
    <source>
        <dbReference type="ARBA" id="ARBA00006115"/>
    </source>
</evidence>
<dbReference type="PANTHER" id="PTHR46390">
    <property type="entry name" value="MANNOSE-1-PHOSPHATE GUANYLYLTRANSFERASE"/>
    <property type="match status" value="1"/>
</dbReference>
<dbReference type="InterPro" id="IPR029044">
    <property type="entry name" value="Nucleotide-diphossugar_trans"/>
</dbReference>
<evidence type="ECO:0000256" key="5">
    <source>
        <dbReference type="ARBA" id="ARBA00022741"/>
    </source>
</evidence>
<dbReference type="InterPro" id="IPR051161">
    <property type="entry name" value="Mannose-6P_isomerase_type2"/>
</dbReference>
<dbReference type="FunFam" id="3.90.550.10:FF:000046">
    <property type="entry name" value="Mannose-1-phosphate guanylyltransferase (GDP)"/>
    <property type="match status" value="1"/>
</dbReference>
<dbReference type="KEGG" id="dbc:MFMK1_000697"/>
<dbReference type="InterPro" id="IPR005835">
    <property type="entry name" value="NTP_transferase_dom"/>
</dbReference>
<dbReference type="GO" id="GO:0016853">
    <property type="term" value="F:isomerase activity"/>
    <property type="evidence" value="ECO:0007669"/>
    <property type="project" value="UniProtKB-KW"/>
</dbReference>
<dbReference type="EMBL" id="CP121694">
    <property type="protein sequence ID" value="WRO20907.1"/>
    <property type="molecule type" value="Genomic_DNA"/>
</dbReference>
<dbReference type="GO" id="GO:0004475">
    <property type="term" value="F:mannose-1-phosphate guanylyltransferase (GTP) activity"/>
    <property type="evidence" value="ECO:0007669"/>
    <property type="project" value="UniProtKB-EC"/>
</dbReference>
<dbReference type="AlphaFoldDB" id="A0AAU0UK53"/>
<dbReference type="GO" id="GO:0005525">
    <property type="term" value="F:GTP binding"/>
    <property type="evidence" value="ECO:0007669"/>
    <property type="project" value="UniProtKB-KW"/>
</dbReference>
<evidence type="ECO:0000313" key="13">
    <source>
        <dbReference type="Proteomes" id="UP001329915"/>
    </source>
</evidence>
<dbReference type="EC" id="2.7.7.13" evidence="2"/>
<dbReference type="CDD" id="cd02213">
    <property type="entry name" value="cupin_PMI_typeII_C"/>
    <property type="match status" value="1"/>
</dbReference>
<dbReference type="FunFam" id="2.60.120.10:FF:000032">
    <property type="entry name" value="Mannose-1-phosphate guanylyltransferase/mannose-6-phosphate isomerase"/>
    <property type="match status" value="1"/>
</dbReference>
<keyword evidence="3 12" id="KW-0808">Transferase</keyword>
<dbReference type="Proteomes" id="UP001329915">
    <property type="component" value="Chromosome"/>
</dbReference>
<comment type="similarity">
    <text evidence="1 8">Belongs to the mannose-6-phosphate isomerase type 2 family.</text>
</comment>
<protein>
    <recommendedName>
        <fullName evidence="2">mannose-1-phosphate guanylyltransferase</fullName>
        <ecNumber evidence="2">2.7.7.13</ecNumber>
    </recommendedName>
</protein>
<dbReference type="NCBIfam" id="TIGR01479">
    <property type="entry name" value="GMP_PMI"/>
    <property type="match status" value="1"/>
</dbReference>
<comment type="catalytic activity">
    <reaction evidence="7">
        <text>alpha-D-mannose 1-phosphate + GTP + H(+) = GDP-alpha-D-mannose + diphosphate</text>
        <dbReference type="Rhea" id="RHEA:15229"/>
        <dbReference type="ChEBI" id="CHEBI:15378"/>
        <dbReference type="ChEBI" id="CHEBI:33019"/>
        <dbReference type="ChEBI" id="CHEBI:37565"/>
        <dbReference type="ChEBI" id="CHEBI:57527"/>
        <dbReference type="ChEBI" id="CHEBI:58409"/>
        <dbReference type="EC" id="2.7.7.13"/>
    </reaction>
</comment>
<evidence type="ECO:0000259" key="10">
    <source>
        <dbReference type="Pfam" id="PF01050"/>
    </source>
</evidence>
<evidence type="ECO:0000259" key="9">
    <source>
        <dbReference type="Pfam" id="PF00483"/>
    </source>
</evidence>